<evidence type="ECO:0000256" key="7">
    <source>
        <dbReference type="SAM" id="MobiDB-lite"/>
    </source>
</evidence>
<dbReference type="Gene3D" id="1.20.1510.10">
    <property type="entry name" value="Cation efflux protein transmembrane domain"/>
    <property type="match status" value="1"/>
</dbReference>
<dbReference type="RefSeq" id="WP_023485145.1">
    <property type="nucleotide sequence ID" value="NZ_CP020557.1"/>
</dbReference>
<dbReference type="PANTHER" id="PTHR43840:SF15">
    <property type="entry name" value="MITOCHONDRIAL METAL TRANSPORTER 1-RELATED"/>
    <property type="match status" value="1"/>
</dbReference>
<dbReference type="InterPro" id="IPR050291">
    <property type="entry name" value="CDF_Transporter"/>
</dbReference>
<organism evidence="11 12">
    <name type="scientific">Paenibacillus larvae subsp. pulvifaciens</name>
    <dbReference type="NCBI Taxonomy" id="1477"/>
    <lineage>
        <taxon>Bacteria</taxon>
        <taxon>Bacillati</taxon>
        <taxon>Bacillota</taxon>
        <taxon>Bacilli</taxon>
        <taxon>Bacillales</taxon>
        <taxon>Paenibacillaceae</taxon>
        <taxon>Paenibacillus</taxon>
    </lineage>
</organism>
<evidence type="ECO:0000256" key="2">
    <source>
        <dbReference type="ARBA" id="ARBA00008114"/>
    </source>
</evidence>
<keyword evidence="4 8" id="KW-0812">Transmembrane</keyword>
<dbReference type="Gene3D" id="3.30.70.1350">
    <property type="entry name" value="Cation efflux protein, cytoplasmic domain"/>
    <property type="match status" value="1"/>
</dbReference>
<evidence type="ECO:0000256" key="6">
    <source>
        <dbReference type="ARBA" id="ARBA00023136"/>
    </source>
</evidence>
<dbReference type="Pfam" id="PF16916">
    <property type="entry name" value="ZT_dimer"/>
    <property type="match status" value="1"/>
</dbReference>
<dbReference type="InterPro" id="IPR058533">
    <property type="entry name" value="Cation_efflux_TM"/>
</dbReference>
<dbReference type="AlphaFoldDB" id="A0A1V0US27"/>
<feature type="transmembrane region" description="Helical" evidence="8">
    <location>
        <begin position="151"/>
        <end position="169"/>
    </location>
</feature>
<evidence type="ECO:0000256" key="3">
    <source>
        <dbReference type="ARBA" id="ARBA00022448"/>
    </source>
</evidence>
<feature type="domain" description="Cation efflux protein cytoplasmic" evidence="10">
    <location>
        <begin position="221"/>
        <end position="290"/>
    </location>
</feature>
<evidence type="ECO:0000256" key="5">
    <source>
        <dbReference type="ARBA" id="ARBA00022989"/>
    </source>
</evidence>
<comment type="similarity">
    <text evidence="2">Belongs to the cation diffusion facilitator (CDF) transporter (TC 2.A.4) family.</text>
</comment>
<dbReference type="SUPFAM" id="SSF161111">
    <property type="entry name" value="Cation efflux protein transmembrane domain-like"/>
    <property type="match status" value="1"/>
</dbReference>
<dbReference type="GO" id="GO:0016020">
    <property type="term" value="C:membrane"/>
    <property type="evidence" value="ECO:0007669"/>
    <property type="project" value="UniProtKB-SubCell"/>
</dbReference>
<keyword evidence="3" id="KW-0813">Transport</keyword>
<evidence type="ECO:0000256" key="4">
    <source>
        <dbReference type="ARBA" id="ARBA00022692"/>
    </source>
</evidence>
<reference evidence="11 12" key="1">
    <citation type="submission" date="2017-03" db="EMBL/GenBank/DDBJ databases">
        <title>Paenibacillus larvae genome sequencing.</title>
        <authorList>
            <person name="Dingman D.W."/>
        </authorList>
    </citation>
    <scope>NUCLEOTIDE SEQUENCE [LARGE SCALE GENOMIC DNA]</scope>
    <source>
        <strain evidence="11 12">SAG 10367</strain>
    </source>
</reference>
<dbReference type="PANTHER" id="PTHR43840">
    <property type="entry name" value="MITOCHONDRIAL METAL TRANSPORTER 1-RELATED"/>
    <property type="match status" value="1"/>
</dbReference>
<dbReference type="InterPro" id="IPR002524">
    <property type="entry name" value="Cation_efflux"/>
</dbReference>
<evidence type="ECO:0000313" key="11">
    <source>
        <dbReference type="EMBL" id="ARF67921.1"/>
    </source>
</evidence>
<feature type="transmembrane region" description="Helical" evidence="8">
    <location>
        <begin position="12"/>
        <end position="31"/>
    </location>
</feature>
<feature type="transmembrane region" description="Helical" evidence="8">
    <location>
        <begin position="111"/>
        <end position="130"/>
    </location>
</feature>
<evidence type="ECO:0000313" key="12">
    <source>
        <dbReference type="Proteomes" id="UP000192727"/>
    </source>
</evidence>
<dbReference type="GO" id="GO:0008324">
    <property type="term" value="F:monoatomic cation transmembrane transporter activity"/>
    <property type="evidence" value="ECO:0007669"/>
    <property type="project" value="InterPro"/>
</dbReference>
<proteinExistence type="inferred from homology"/>
<gene>
    <name evidence="11" type="ORF">B7C51_08905</name>
</gene>
<feature type="domain" description="Cation efflux protein transmembrane" evidence="9">
    <location>
        <begin position="10"/>
        <end position="209"/>
    </location>
</feature>
<dbReference type="InterPro" id="IPR027469">
    <property type="entry name" value="Cation_efflux_TMD_sf"/>
</dbReference>
<dbReference type="InterPro" id="IPR036837">
    <property type="entry name" value="Cation_efflux_CTD_sf"/>
</dbReference>
<evidence type="ECO:0000256" key="8">
    <source>
        <dbReference type="SAM" id="Phobius"/>
    </source>
</evidence>
<dbReference type="InterPro" id="IPR027470">
    <property type="entry name" value="Cation_efflux_CTD"/>
</dbReference>
<dbReference type="NCBIfam" id="TIGR01297">
    <property type="entry name" value="CDF"/>
    <property type="match status" value="1"/>
</dbReference>
<comment type="subcellular location">
    <subcellularLocation>
        <location evidence="1">Membrane</location>
        <topology evidence="1">Multi-pass membrane protein</topology>
    </subcellularLocation>
</comment>
<feature type="region of interest" description="Disordered" evidence="7">
    <location>
        <begin position="296"/>
        <end position="323"/>
    </location>
</feature>
<keyword evidence="6 8" id="KW-0472">Membrane</keyword>
<dbReference type="Proteomes" id="UP000192727">
    <property type="component" value="Chromosome"/>
</dbReference>
<keyword evidence="5 8" id="KW-1133">Transmembrane helix</keyword>
<evidence type="ECO:0000259" key="9">
    <source>
        <dbReference type="Pfam" id="PF01545"/>
    </source>
</evidence>
<evidence type="ECO:0000256" key="1">
    <source>
        <dbReference type="ARBA" id="ARBA00004141"/>
    </source>
</evidence>
<accession>A0A1V0US27</accession>
<feature type="transmembrane region" description="Helical" evidence="8">
    <location>
        <begin position="175"/>
        <end position="194"/>
    </location>
</feature>
<dbReference type="EMBL" id="CP020557">
    <property type="protein sequence ID" value="ARF67921.1"/>
    <property type="molecule type" value="Genomic_DNA"/>
</dbReference>
<sequence>MENPASLKAVWISLISNLLLTAIKLIVGFLFRSQVLIADGVHNAGDVIASATAYSSMRISNRPADEEHPYGHGKAEVLGSGMVAIILGLAAIFIGYHAITALFEPPGEMHIIALAAALVSLIWKQILYIYTIRIGKRTNSKGLIATAYDHLADVYASLAATVGIGLGLLGESFQFSYLAYGDPIAGIIVSLLVLKLAYEMVREAIDILMEKNVSPEKMALYTSEILSVDNVKRIDRLRAREHGHYILIDARVSVPAELTIQQGHNISRLIKSNIMNRHEDVLEVLVHLNPWYPEDSETIQPPGKEANRHHHVKDLASGTNRDI</sequence>
<dbReference type="FunFam" id="1.20.1510.10:FF:000006">
    <property type="entry name" value="Divalent cation efflux transporter"/>
    <property type="match status" value="1"/>
</dbReference>
<name>A0A1V0US27_9BACL</name>
<evidence type="ECO:0000259" key="10">
    <source>
        <dbReference type="Pfam" id="PF16916"/>
    </source>
</evidence>
<dbReference type="SUPFAM" id="SSF160240">
    <property type="entry name" value="Cation efflux protein cytoplasmic domain-like"/>
    <property type="match status" value="1"/>
</dbReference>
<dbReference type="Pfam" id="PF01545">
    <property type="entry name" value="Cation_efflux"/>
    <property type="match status" value="1"/>
</dbReference>
<feature type="transmembrane region" description="Helical" evidence="8">
    <location>
        <begin position="77"/>
        <end position="99"/>
    </location>
</feature>
<protein>
    <submittedName>
        <fullName evidence="11">Cation-efflux pump</fullName>
    </submittedName>
</protein>